<evidence type="ECO:0000313" key="2">
    <source>
        <dbReference type="EMBL" id="TNN55213.1"/>
    </source>
</evidence>
<dbReference type="Proteomes" id="UP000314294">
    <property type="component" value="Unassembled WGS sequence"/>
</dbReference>
<name>A0A4Z2GR15_9TELE</name>
<keyword evidence="1" id="KW-1133">Transmembrane helix</keyword>
<gene>
    <name evidence="2" type="ORF">EYF80_034566</name>
</gene>
<comment type="caution">
    <text evidence="2">The sequence shown here is derived from an EMBL/GenBank/DDBJ whole genome shotgun (WGS) entry which is preliminary data.</text>
</comment>
<reference evidence="2 3" key="1">
    <citation type="submission" date="2019-03" db="EMBL/GenBank/DDBJ databases">
        <title>First draft genome of Liparis tanakae, snailfish: a comprehensive survey of snailfish specific genes.</title>
        <authorList>
            <person name="Kim W."/>
            <person name="Song I."/>
            <person name="Jeong J.-H."/>
            <person name="Kim D."/>
            <person name="Kim S."/>
            <person name="Ryu S."/>
            <person name="Song J.Y."/>
            <person name="Lee S.K."/>
        </authorList>
    </citation>
    <scope>NUCLEOTIDE SEQUENCE [LARGE SCALE GENOMIC DNA]</scope>
    <source>
        <tissue evidence="2">Muscle</tissue>
    </source>
</reference>
<accession>A0A4Z2GR15</accession>
<keyword evidence="1" id="KW-0472">Membrane</keyword>
<dbReference type="EMBL" id="SRLO01000462">
    <property type="protein sequence ID" value="TNN55213.1"/>
    <property type="molecule type" value="Genomic_DNA"/>
</dbReference>
<sequence length="92" mass="10168">MGLLSSRCYGITPTFSPTPSLFAPLLGPPFTLLQLTLLFLLFAELSVSLALALHLFQTFSFLRSISFGFPIIRLWNGDRPTALMDCSLEVSE</sequence>
<feature type="transmembrane region" description="Helical" evidence="1">
    <location>
        <begin position="32"/>
        <end position="56"/>
    </location>
</feature>
<proteinExistence type="predicted"/>
<dbReference type="AlphaFoldDB" id="A0A4Z2GR15"/>
<evidence type="ECO:0000256" key="1">
    <source>
        <dbReference type="SAM" id="Phobius"/>
    </source>
</evidence>
<keyword evidence="1" id="KW-0812">Transmembrane</keyword>
<evidence type="ECO:0000313" key="3">
    <source>
        <dbReference type="Proteomes" id="UP000314294"/>
    </source>
</evidence>
<organism evidence="2 3">
    <name type="scientific">Liparis tanakae</name>
    <name type="common">Tanaka's snailfish</name>
    <dbReference type="NCBI Taxonomy" id="230148"/>
    <lineage>
        <taxon>Eukaryota</taxon>
        <taxon>Metazoa</taxon>
        <taxon>Chordata</taxon>
        <taxon>Craniata</taxon>
        <taxon>Vertebrata</taxon>
        <taxon>Euteleostomi</taxon>
        <taxon>Actinopterygii</taxon>
        <taxon>Neopterygii</taxon>
        <taxon>Teleostei</taxon>
        <taxon>Neoteleostei</taxon>
        <taxon>Acanthomorphata</taxon>
        <taxon>Eupercaria</taxon>
        <taxon>Perciformes</taxon>
        <taxon>Cottioidei</taxon>
        <taxon>Cottales</taxon>
        <taxon>Liparidae</taxon>
        <taxon>Liparis</taxon>
    </lineage>
</organism>
<keyword evidence="3" id="KW-1185">Reference proteome</keyword>
<protein>
    <submittedName>
        <fullName evidence="2">Uncharacterized protein</fullName>
    </submittedName>
</protein>